<keyword evidence="2" id="KW-1185">Reference proteome</keyword>
<proteinExistence type="predicted"/>
<protein>
    <submittedName>
        <fullName evidence="1">Uncharacterized protein</fullName>
    </submittedName>
</protein>
<evidence type="ECO:0000313" key="1">
    <source>
        <dbReference type="EMBL" id="GJT22522.1"/>
    </source>
</evidence>
<reference evidence="1" key="2">
    <citation type="submission" date="2022-01" db="EMBL/GenBank/DDBJ databases">
        <authorList>
            <person name="Yamashiro T."/>
            <person name="Shiraishi A."/>
            <person name="Satake H."/>
            <person name="Nakayama K."/>
        </authorList>
    </citation>
    <scope>NUCLEOTIDE SEQUENCE</scope>
</reference>
<sequence>MSNSVFKHDLCKMVIAKMDFAITYDSTRGTESGEERFKEFANNSGVEENPPEQSRLGIFFSKEIFEGRVIRIHYAFVQDEVWICQILQEISQKRTRERMSDQEAKEIIPQPSAVNLSSTTDPYETVVARWSSRVAARSSQPSSPIRQILPAPPGLPRRPAVLVPTSSVPAVSPVRGALFPVRADLSPPPKRIRYSDSVTNLEISSEDGYESYVPREVGLGVDFEDNYEPYTEPDIDSDIQADIDECIAYADAIRARGMDDKDVVETTIEEEVGSRERHADGVVKVTYETLGVLGHGIVRVDLEVTTMTKRINALERDNTRLRGMLDVESQRVDRLQRGLSRD</sequence>
<dbReference type="Proteomes" id="UP001151760">
    <property type="component" value="Unassembled WGS sequence"/>
</dbReference>
<name>A0ABQ5C7R0_9ASTR</name>
<comment type="caution">
    <text evidence="1">The sequence shown here is derived from an EMBL/GenBank/DDBJ whole genome shotgun (WGS) entry which is preliminary data.</text>
</comment>
<evidence type="ECO:0000313" key="2">
    <source>
        <dbReference type="Proteomes" id="UP001151760"/>
    </source>
</evidence>
<accession>A0ABQ5C7R0</accession>
<dbReference type="EMBL" id="BQNB010013975">
    <property type="protein sequence ID" value="GJT22522.1"/>
    <property type="molecule type" value="Genomic_DNA"/>
</dbReference>
<reference evidence="1" key="1">
    <citation type="journal article" date="2022" name="Int. J. Mol. Sci.">
        <title>Draft Genome of Tanacetum Coccineum: Genomic Comparison of Closely Related Tanacetum-Family Plants.</title>
        <authorList>
            <person name="Yamashiro T."/>
            <person name="Shiraishi A."/>
            <person name="Nakayama K."/>
            <person name="Satake H."/>
        </authorList>
    </citation>
    <scope>NUCLEOTIDE SEQUENCE</scope>
</reference>
<organism evidence="1 2">
    <name type="scientific">Tanacetum coccineum</name>
    <dbReference type="NCBI Taxonomy" id="301880"/>
    <lineage>
        <taxon>Eukaryota</taxon>
        <taxon>Viridiplantae</taxon>
        <taxon>Streptophyta</taxon>
        <taxon>Embryophyta</taxon>
        <taxon>Tracheophyta</taxon>
        <taxon>Spermatophyta</taxon>
        <taxon>Magnoliopsida</taxon>
        <taxon>eudicotyledons</taxon>
        <taxon>Gunneridae</taxon>
        <taxon>Pentapetalae</taxon>
        <taxon>asterids</taxon>
        <taxon>campanulids</taxon>
        <taxon>Asterales</taxon>
        <taxon>Asteraceae</taxon>
        <taxon>Asteroideae</taxon>
        <taxon>Anthemideae</taxon>
        <taxon>Anthemidinae</taxon>
        <taxon>Tanacetum</taxon>
    </lineage>
</organism>
<gene>
    <name evidence="1" type="ORF">Tco_0892459</name>
</gene>